<dbReference type="SUPFAM" id="SSF55785">
    <property type="entry name" value="PYP-like sensor domain (PAS domain)"/>
    <property type="match status" value="1"/>
</dbReference>
<dbReference type="Pfam" id="PF00990">
    <property type="entry name" value="GGDEF"/>
    <property type="match status" value="1"/>
</dbReference>
<dbReference type="PROSITE" id="PS50110">
    <property type="entry name" value="RESPONSE_REGULATORY"/>
    <property type="match status" value="1"/>
</dbReference>
<dbReference type="RefSeq" id="WP_160719303.1">
    <property type="nucleotide sequence ID" value="NZ_SUMG01000003.1"/>
</dbReference>
<dbReference type="GO" id="GO:1902201">
    <property type="term" value="P:negative regulation of bacterial-type flagellum-dependent cell motility"/>
    <property type="evidence" value="ECO:0007669"/>
    <property type="project" value="TreeGrafter"/>
</dbReference>
<dbReference type="GO" id="GO:0052621">
    <property type="term" value="F:diguanylate cyclase activity"/>
    <property type="evidence" value="ECO:0007669"/>
    <property type="project" value="TreeGrafter"/>
</dbReference>
<protein>
    <recommendedName>
        <fullName evidence="1">Stage 0 sporulation protein A homolog</fullName>
    </recommendedName>
</protein>
<dbReference type="InterPro" id="IPR000160">
    <property type="entry name" value="GGDEF_dom"/>
</dbReference>
<dbReference type="AlphaFoldDB" id="A0AA43XJ30"/>
<dbReference type="PROSITE" id="PS50113">
    <property type="entry name" value="PAC"/>
    <property type="match status" value="1"/>
</dbReference>
<dbReference type="Pfam" id="PF00072">
    <property type="entry name" value="Response_reg"/>
    <property type="match status" value="1"/>
</dbReference>
<evidence type="ECO:0000313" key="8">
    <source>
        <dbReference type="Proteomes" id="UP000449710"/>
    </source>
</evidence>
<dbReference type="GO" id="GO:0043709">
    <property type="term" value="P:cell adhesion involved in single-species biofilm formation"/>
    <property type="evidence" value="ECO:0007669"/>
    <property type="project" value="TreeGrafter"/>
</dbReference>
<dbReference type="InterPro" id="IPR011006">
    <property type="entry name" value="CheY-like_superfamily"/>
</dbReference>
<dbReference type="SMART" id="SM00267">
    <property type="entry name" value="GGDEF"/>
    <property type="match status" value="1"/>
</dbReference>
<sequence>MKERLLVVEDDAINRDLLKHILQSWGYEILIAVCGREALEIAGKSRPNLILLDIRLPDISGFDVFRQLKSQRETRHIPVIFTTAVTERKSRIEGLSLGAADFISKPFYKEEILLRIKNQLKLKAAEKELKDTIESQRLLLDHIEPMVWYMKDPVTLEKVNRSFADFFQRSKEVFEHTSLEKFLSPEELAECKEKNKKVFDGKVKARHRHIYTDGFGEKRLLAVTKVPKVNDRGEVEFLICSAEDITERNRKEERIRYLTFHDPLTGLYNRTYYEEELNRLDVKRNLPFSMISCDVNGLKHVNDERGHQTGDRLLVEVANILREATREVDIVARWGGDEFVILLPNTTKEDVVQIRARIETLMKDRAVDSIPVSIALGVATKEREEERIEDIFKIAEDRMYENKEDTRDQRPDIHCNC</sequence>
<name>A0AA43XJ30_9CLOT</name>
<evidence type="ECO:0000256" key="3">
    <source>
        <dbReference type="PROSITE-ProRule" id="PRU00169"/>
    </source>
</evidence>
<comment type="function">
    <text evidence="2">May play the central regulatory role in sporulation. It may be an element of the effector pathway responsible for the activation of sporulation genes in response to nutritional stress. Spo0A may act in concert with spo0H (a sigma factor) to control the expression of some genes that are critical to the sporulation process.</text>
</comment>
<reference evidence="7 8" key="1">
    <citation type="submission" date="2019-04" db="EMBL/GenBank/DDBJ databases">
        <title>Isachenkonia alkalipeptolytica gen. nov. sp. nov. a new anaerobic, alkiliphilic organothrophic bacterium capable to reduce synthesized ferrihydrite isolated from a soda lake.</title>
        <authorList>
            <person name="Toshchakov S.V."/>
            <person name="Zavarzina D.G."/>
            <person name="Zhilina T.N."/>
            <person name="Kostrikina N.A."/>
            <person name="Kublanov I.V."/>
        </authorList>
    </citation>
    <scope>NUCLEOTIDE SEQUENCE [LARGE SCALE GENOMIC DNA]</scope>
    <source>
        <strain evidence="7 8">Z-1701</strain>
    </source>
</reference>
<dbReference type="SUPFAM" id="SSF55073">
    <property type="entry name" value="Nucleotide cyclase"/>
    <property type="match status" value="1"/>
</dbReference>
<dbReference type="EMBL" id="SUMG01000003">
    <property type="protein sequence ID" value="NBG87662.1"/>
    <property type="molecule type" value="Genomic_DNA"/>
</dbReference>
<dbReference type="PANTHER" id="PTHR45138:SF9">
    <property type="entry name" value="DIGUANYLATE CYCLASE DGCM-RELATED"/>
    <property type="match status" value="1"/>
</dbReference>
<dbReference type="Pfam" id="PF08448">
    <property type="entry name" value="PAS_4"/>
    <property type="match status" value="1"/>
</dbReference>
<dbReference type="InterPro" id="IPR001789">
    <property type="entry name" value="Sig_transdc_resp-reg_receiver"/>
</dbReference>
<evidence type="ECO:0000259" key="5">
    <source>
        <dbReference type="PROSITE" id="PS50113"/>
    </source>
</evidence>
<dbReference type="InterPro" id="IPR029787">
    <property type="entry name" value="Nucleotide_cyclase"/>
</dbReference>
<dbReference type="NCBIfam" id="TIGR00254">
    <property type="entry name" value="GGDEF"/>
    <property type="match status" value="1"/>
</dbReference>
<dbReference type="InterPro" id="IPR043128">
    <property type="entry name" value="Rev_trsase/Diguanyl_cyclase"/>
</dbReference>
<dbReference type="SUPFAM" id="SSF52172">
    <property type="entry name" value="CheY-like"/>
    <property type="match status" value="1"/>
</dbReference>
<dbReference type="InterPro" id="IPR035965">
    <property type="entry name" value="PAS-like_dom_sf"/>
</dbReference>
<evidence type="ECO:0000259" key="6">
    <source>
        <dbReference type="PROSITE" id="PS50887"/>
    </source>
</evidence>
<dbReference type="GO" id="GO:0005886">
    <property type="term" value="C:plasma membrane"/>
    <property type="evidence" value="ECO:0007669"/>
    <property type="project" value="TreeGrafter"/>
</dbReference>
<dbReference type="InterPro" id="IPR050469">
    <property type="entry name" value="Diguanylate_Cyclase"/>
</dbReference>
<dbReference type="PROSITE" id="PS50887">
    <property type="entry name" value="GGDEF"/>
    <property type="match status" value="1"/>
</dbReference>
<organism evidence="7 8">
    <name type="scientific">Isachenkonia alkalipeptolytica</name>
    <dbReference type="NCBI Taxonomy" id="2565777"/>
    <lineage>
        <taxon>Bacteria</taxon>
        <taxon>Bacillati</taxon>
        <taxon>Bacillota</taxon>
        <taxon>Clostridia</taxon>
        <taxon>Eubacteriales</taxon>
        <taxon>Clostridiaceae</taxon>
        <taxon>Isachenkonia</taxon>
    </lineage>
</organism>
<dbReference type="InterPro" id="IPR000014">
    <property type="entry name" value="PAS"/>
</dbReference>
<keyword evidence="3" id="KW-0597">Phosphoprotein</keyword>
<feature type="domain" description="PAC" evidence="5">
    <location>
        <begin position="204"/>
        <end position="257"/>
    </location>
</feature>
<dbReference type="GO" id="GO:0000160">
    <property type="term" value="P:phosphorelay signal transduction system"/>
    <property type="evidence" value="ECO:0007669"/>
    <property type="project" value="InterPro"/>
</dbReference>
<dbReference type="Gene3D" id="3.30.70.270">
    <property type="match status" value="1"/>
</dbReference>
<evidence type="ECO:0000313" key="7">
    <source>
        <dbReference type="EMBL" id="NBG87662.1"/>
    </source>
</evidence>
<dbReference type="InterPro" id="IPR000700">
    <property type="entry name" value="PAS-assoc_C"/>
</dbReference>
<feature type="modified residue" description="4-aspartylphosphate" evidence="3">
    <location>
        <position position="53"/>
    </location>
</feature>
<dbReference type="Gene3D" id="3.30.450.20">
    <property type="entry name" value="PAS domain"/>
    <property type="match status" value="1"/>
</dbReference>
<gene>
    <name evidence="7" type="ORF">ISALK_04030</name>
</gene>
<dbReference type="NCBIfam" id="TIGR00229">
    <property type="entry name" value="sensory_box"/>
    <property type="match status" value="1"/>
</dbReference>
<dbReference type="PANTHER" id="PTHR45138">
    <property type="entry name" value="REGULATORY COMPONENTS OF SENSORY TRANSDUCTION SYSTEM"/>
    <property type="match status" value="1"/>
</dbReference>
<dbReference type="CDD" id="cd00130">
    <property type="entry name" value="PAS"/>
    <property type="match status" value="1"/>
</dbReference>
<dbReference type="InterPro" id="IPR013656">
    <property type="entry name" value="PAS_4"/>
</dbReference>
<dbReference type="Gene3D" id="3.40.50.2300">
    <property type="match status" value="1"/>
</dbReference>
<evidence type="ECO:0000259" key="4">
    <source>
        <dbReference type="PROSITE" id="PS50110"/>
    </source>
</evidence>
<dbReference type="CDD" id="cd01949">
    <property type="entry name" value="GGDEF"/>
    <property type="match status" value="1"/>
</dbReference>
<feature type="domain" description="Response regulatory" evidence="4">
    <location>
        <begin position="4"/>
        <end position="120"/>
    </location>
</feature>
<dbReference type="Proteomes" id="UP000449710">
    <property type="component" value="Unassembled WGS sequence"/>
</dbReference>
<accession>A0AA43XJ30</accession>
<evidence type="ECO:0000256" key="2">
    <source>
        <dbReference type="ARBA" id="ARBA00024867"/>
    </source>
</evidence>
<proteinExistence type="predicted"/>
<feature type="domain" description="GGDEF" evidence="6">
    <location>
        <begin position="286"/>
        <end position="415"/>
    </location>
</feature>
<evidence type="ECO:0000256" key="1">
    <source>
        <dbReference type="ARBA" id="ARBA00018672"/>
    </source>
</evidence>
<comment type="caution">
    <text evidence="7">The sequence shown here is derived from an EMBL/GenBank/DDBJ whole genome shotgun (WGS) entry which is preliminary data.</text>
</comment>
<keyword evidence="8" id="KW-1185">Reference proteome</keyword>
<dbReference type="SMART" id="SM00448">
    <property type="entry name" value="REC"/>
    <property type="match status" value="1"/>
</dbReference>